<comment type="caution">
    <text evidence="1">The sequence shown here is derived from an EMBL/GenBank/DDBJ whole genome shotgun (WGS) entry which is preliminary data.</text>
</comment>
<proteinExistence type="predicted"/>
<sequence length="101" mass="11058">MSNFSFIISIPVSDIKKLSTNKKVFLISLFPGGAPCSKKTSRTTSRAASKIGRIRIKTTGVARGVAWCSGCNNFEDLEDSYEGSFQCWRNSNQDDGVGKRS</sequence>
<protein>
    <submittedName>
        <fullName evidence="1">Uncharacterized protein</fullName>
    </submittedName>
</protein>
<dbReference type="Proteomes" id="UP000230233">
    <property type="component" value="Chromosome I"/>
</dbReference>
<name>A0A2G5VLY0_9PELO</name>
<evidence type="ECO:0000313" key="2">
    <source>
        <dbReference type="Proteomes" id="UP000230233"/>
    </source>
</evidence>
<dbReference type="EMBL" id="PDUG01000001">
    <property type="protein sequence ID" value="PIC52606.1"/>
    <property type="molecule type" value="Genomic_DNA"/>
</dbReference>
<keyword evidence="2" id="KW-1185">Reference proteome</keyword>
<organism evidence="1 2">
    <name type="scientific">Caenorhabditis nigoni</name>
    <dbReference type="NCBI Taxonomy" id="1611254"/>
    <lineage>
        <taxon>Eukaryota</taxon>
        <taxon>Metazoa</taxon>
        <taxon>Ecdysozoa</taxon>
        <taxon>Nematoda</taxon>
        <taxon>Chromadorea</taxon>
        <taxon>Rhabditida</taxon>
        <taxon>Rhabditina</taxon>
        <taxon>Rhabditomorpha</taxon>
        <taxon>Rhabditoidea</taxon>
        <taxon>Rhabditidae</taxon>
        <taxon>Peloderinae</taxon>
        <taxon>Caenorhabditis</taxon>
    </lineage>
</organism>
<evidence type="ECO:0000313" key="1">
    <source>
        <dbReference type="EMBL" id="PIC52606.1"/>
    </source>
</evidence>
<reference evidence="2" key="1">
    <citation type="submission" date="2017-10" db="EMBL/GenBank/DDBJ databases">
        <title>Rapid genome shrinkage in a self-fertile nematode reveals novel sperm competition proteins.</title>
        <authorList>
            <person name="Yin D."/>
            <person name="Schwarz E.M."/>
            <person name="Thomas C.G."/>
            <person name="Felde R.L."/>
            <person name="Korf I.F."/>
            <person name="Cutter A.D."/>
            <person name="Schartner C.M."/>
            <person name="Ralston E.J."/>
            <person name="Meyer B.J."/>
            <person name="Haag E.S."/>
        </authorList>
    </citation>
    <scope>NUCLEOTIDE SEQUENCE [LARGE SCALE GENOMIC DNA]</scope>
    <source>
        <strain evidence="2">JU1422</strain>
    </source>
</reference>
<accession>A0A2G5VLY0</accession>
<dbReference type="AlphaFoldDB" id="A0A2G5VLY0"/>
<gene>
    <name evidence="1" type="primary">Cnig_chr_I.g2640</name>
    <name evidence="1" type="ORF">B9Z55_002640</name>
</gene>